<feature type="compositionally biased region" description="Basic and acidic residues" evidence="1">
    <location>
        <begin position="62"/>
        <end position="73"/>
    </location>
</feature>
<organism evidence="2 3">
    <name type="scientific">Haematococcus lacustris</name>
    <name type="common">Green alga</name>
    <name type="synonym">Haematococcus pluvialis</name>
    <dbReference type="NCBI Taxonomy" id="44745"/>
    <lineage>
        <taxon>Eukaryota</taxon>
        <taxon>Viridiplantae</taxon>
        <taxon>Chlorophyta</taxon>
        <taxon>core chlorophytes</taxon>
        <taxon>Chlorophyceae</taxon>
        <taxon>CS clade</taxon>
        <taxon>Chlamydomonadales</taxon>
        <taxon>Haematococcaceae</taxon>
        <taxon>Haematococcus</taxon>
    </lineage>
</organism>
<name>A0A699ZWW7_HAELA</name>
<sequence>AGVSARDISGRGVWRAAFGADLRPHLVQEPEEANLDAPQLCLPAGVDTPESHAVPGPYAGLEGRHHDRAAARL</sequence>
<protein>
    <submittedName>
        <fullName evidence="2">Uncharacterized protein</fullName>
    </submittedName>
</protein>
<dbReference type="AlphaFoldDB" id="A0A699ZWW7"/>
<feature type="region of interest" description="Disordered" evidence="1">
    <location>
        <begin position="42"/>
        <end position="73"/>
    </location>
</feature>
<keyword evidence="3" id="KW-1185">Reference proteome</keyword>
<evidence type="ECO:0000256" key="1">
    <source>
        <dbReference type="SAM" id="MobiDB-lite"/>
    </source>
</evidence>
<accession>A0A699ZWW7</accession>
<comment type="caution">
    <text evidence="2">The sequence shown here is derived from an EMBL/GenBank/DDBJ whole genome shotgun (WGS) entry which is preliminary data.</text>
</comment>
<proteinExistence type="predicted"/>
<dbReference type="Proteomes" id="UP000485058">
    <property type="component" value="Unassembled WGS sequence"/>
</dbReference>
<gene>
    <name evidence="2" type="ORF">HaLaN_25201</name>
</gene>
<reference evidence="2 3" key="1">
    <citation type="submission" date="2020-02" db="EMBL/GenBank/DDBJ databases">
        <title>Draft genome sequence of Haematococcus lacustris strain NIES-144.</title>
        <authorList>
            <person name="Morimoto D."/>
            <person name="Nakagawa S."/>
            <person name="Yoshida T."/>
            <person name="Sawayama S."/>
        </authorList>
    </citation>
    <scope>NUCLEOTIDE SEQUENCE [LARGE SCALE GENOMIC DNA]</scope>
    <source>
        <strain evidence="2 3">NIES-144</strain>
    </source>
</reference>
<evidence type="ECO:0000313" key="2">
    <source>
        <dbReference type="EMBL" id="GFH26961.1"/>
    </source>
</evidence>
<feature type="non-terminal residue" evidence="2">
    <location>
        <position position="1"/>
    </location>
</feature>
<dbReference type="EMBL" id="BLLF01003301">
    <property type="protein sequence ID" value="GFH26961.1"/>
    <property type="molecule type" value="Genomic_DNA"/>
</dbReference>
<evidence type="ECO:0000313" key="3">
    <source>
        <dbReference type="Proteomes" id="UP000485058"/>
    </source>
</evidence>
<feature type="non-terminal residue" evidence="2">
    <location>
        <position position="73"/>
    </location>
</feature>